<feature type="compositionally biased region" description="Polar residues" evidence="1">
    <location>
        <begin position="27"/>
        <end position="40"/>
    </location>
</feature>
<protein>
    <submittedName>
        <fullName evidence="2">Uncharacterized protein</fullName>
    </submittedName>
</protein>
<feature type="compositionally biased region" description="Basic and acidic residues" evidence="1">
    <location>
        <begin position="1"/>
        <end position="13"/>
    </location>
</feature>
<dbReference type="EMBL" id="ANFO01000201">
    <property type="protein sequence ID" value="KGQ11550.1"/>
    <property type="molecule type" value="Genomic_DNA"/>
</dbReference>
<dbReference type="OrthoDB" id="3913483at2759"/>
<organism evidence="2 3">
    <name type="scientific">Beauveria bassiana D1-5</name>
    <dbReference type="NCBI Taxonomy" id="1245745"/>
    <lineage>
        <taxon>Eukaryota</taxon>
        <taxon>Fungi</taxon>
        <taxon>Dikarya</taxon>
        <taxon>Ascomycota</taxon>
        <taxon>Pezizomycotina</taxon>
        <taxon>Sordariomycetes</taxon>
        <taxon>Hypocreomycetidae</taxon>
        <taxon>Hypocreales</taxon>
        <taxon>Cordycipitaceae</taxon>
        <taxon>Beauveria</taxon>
    </lineage>
</organism>
<evidence type="ECO:0000313" key="3">
    <source>
        <dbReference type="Proteomes" id="UP000030106"/>
    </source>
</evidence>
<proteinExistence type="predicted"/>
<accession>A0A0A2VZE8</accession>
<dbReference type="STRING" id="1245745.A0A0A2VZE8"/>
<feature type="region of interest" description="Disordered" evidence="1">
    <location>
        <begin position="1"/>
        <end position="91"/>
    </location>
</feature>
<gene>
    <name evidence="2" type="ORF">BBAD15_g2710</name>
</gene>
<dbReference type="eggNOG" id="ENOG502SVIN">
    <property type="taxonomic scope" value="Eukaryota"/>
</dbReference>
<evidence type="ECO:0000256" key="1">
    <source>
        <dbReference type="SAM" id="MobiDB-lite"/>
    </source>
</evidence>
<dbReference type="Proteomes" id="UP000030106">
    <property type="component" value="Unassembled WGS sequence"/>
</dbReference>
<sequence length="91" mass="9616">MPESKSEQIDRVKANLPLPEDPPRASDFNSADARTTNVGSGRTEAHLGTEDASTAGLRGPNTKRSENVDMSNIGRQGVEGLSQPPKDAASK</sequence>
<dbReference type="AlphaFoldDB" id="A0A0A2VZE8"/>
<name>A0A0A2VZE8_BEABA</name>
<reference evidence="2 3" key="1">
    <citation type="submission" date="2012-10" db="EMBL/GenBank/DDBJ databases">
        <title>Genome sequencing and analysis of entomopathogenic fungi Beauveria bassiana D1-5.</title>
        <authorList>
            <person name="Li Q."/>
            <person name="Wang L."/>
            <person name="Zhang Z."/>
            <person name="Wang Q."/>
            <person name="Ren J."/>
            <person name="Wang M."/>
            <person name="Xu W."/>
            <person name="Wang J."/>
            <person name="Lu Y."/>
            <person name="Du Q."/>
            <person name="Sun Z."/>
        </authorList>
    </citation>
    <scope>NUCLEOTIDE SEQUENCE [LARGE SCALE GENOMIC DNA]</scope>
    <source>
        <strain evidence="2 3">D1-5</strain>
    </source>
</reference>
<comment type="caution">
    <text evidence="2">The sequence shown here is derived from an EMBL/GenBank/DDBJ whole genome shotgun (WGS) entry which is preliminary data.</text>
</comment>
<evidence type="ECO:0000313" key="2">
    <source>
        <dbReference type="EMBL" id="KGQ11550.1"/>
    </source>
</evidence>
<dbReference type="HOGENOM" id="CLU_136305_2_0_1"/>